<comment type="caution">
    <text evidence="2">The sequence shown here is derived from an EMBL/GenBank/DDBJ whole genome shotgun (WGS) entry which is preliminary data.</text>
</comment>
<proteinExistence type="predicted"/>
<keyword evidence="1" id="KW-1133">Transmembrane helix</keyword>
<name>A0ABV8AGV8_9FLAO</name>
<dbReference type="Proteomes" id="UP001595812">
    <property type="component" value="Unassembled WGS sequence"/>
</dbReference>
<accession>A0ABV8AGV8</accession>
<dbReference type="RefSeq" id="WP_386099058.1">
    <property type="nucleotide sequence ID" value="NZ_JBHSAT010000004.1"/>
</dbReference>
<dbReference type="EMBL" id="JBHSAT010000004">
    <property type="protein sequence ID" value="MFC3877208.1"/>
    <property type="molecule type" value="Genomic_DNA"/>
</dbReference>
<dbReference type="InterPro" id="IPR045749">
    <property type="entry name" value="DUF6090"/>
</dbReference>
<keyword evidence="1" id="KW-0812">Transmembrane</keyword>
<gene>
    <name evidence="2" type="ORF">ACFOSX_08195</name>
</gene>
<evidence type="ECO:0000313" key="3">
    <source>
        <dbReference type="Proteomes" id="UP001595812"/>
    </source>
</evidence>
<feature type="transmembrane region" description="Helical" evidence="1">
    <location>
        <begin position="21"/>
        <end position="42"/>
    </location>
</feature>
<organism evidence="2 3">
    <name type="scientific">Winogradskyella maritima</name>
    <dbReference type="NCBI Taxonomy" id="1517766"/>
    <lineage>
        <taxon>Bacteria</taxon>
        <taxon>Pseudomonadati</taxon>
        <taxon>Bacteroidota</taxon>
        <taxon>Flavobacteriia</taxon>
        <taxon>Flavobacteriales</taxon>
        <taxon>Flavobacteriaceae</taxon>
        <taxon>Winogradskyella</taxon>
    </lineage>
</organism>
<keyword evidence="1" id="KW-0472">Membrane</keyword>
<evidence type="ECO:0000256" key="1">
    <source>
        <dbReference type="SAM" id="Phobius"/>
    </source>
</evidence>
<evidence type="ECO:0000313" key="2">
    <source>
        <dbReference type="EMBL" id="MFC3877208.1"/>
    </source>
</evidence>
<sequence length="262" mass="30385">MIKFFRKIRYNLMEQNKTGRYIKYAIGEIILVVIGILIALQINNWNEGRKARASEINYLKNLKADLSSEIENTKNFADYRYAKAKSASLLLNSEAPNSIEDVENYTNTYEQVFIWHVYVPNNNTFKELLSSGNLSLIKNEAIKNKLLELDKQYSNIATGEEHMRREHETYLYDPHVTNIRALGFFDLKEPTYGFPKRLSIDDIPETQHQKMIDDAKWQHNDPVFQNGLRLAMMNNGFLAGMHKDLADFLKDTIAIIETDIAL</sequence>
<keyword evidence="3" id="KW-1185">Reference proteome</keyword>
<reference evidence="3" key="1">
    <citation type="journal article" date="2019" name="Int. J. Syst. Evol. Microbiol.">
        <title>The Global Catalogue of Microorganisms (GCM) 10K type strain sequencing project: providing services to taxonomists for standard genome sequencing and annotation.</title>
        <authorList>
            <consortium name="The Broad Institute Genomics Platform"/>
            <consortium name="The Broad Institute Genome Sequencing Center for Infectious Disease"/>
            <person name="Wu L."/>
            <person name="Ma J."/>
        </authorList>
    </citation>
    <scope>NUCLEOTIDE SEQUENCE [LARGE SCALE GENOMIC DNA]</scope>
    <source>
        <strain evidence="3">CECT 8979</strain>
    </source>
</reference>
<protein>
    <submittedName>
        <fullName evidence="2">DUF6090 family protein</fullName>
    </submittedName>
</protein>
<dbReference type="Pfam" id="PF19578">
    <property type="entry name" value="DUF6090"/>
    <property type="match status" value="1"/>
</dbReference>